<dbReference type="RefSeq" id="WP_066092812.1">
    <property type="nucleotide sequence ID" value="NZ_CP126114.1"/>
</dbReference>
<feature type="domain" description="Amine oxidase" evidence="4">
    <location>
        <begin position="15"/>
        <end position="355"/>
    </location>
</feature>
<sequence length="536" mass="59666">MYDADFIIIGSGHNGLTTALMLAREGYKVLVLERSKLPGGAAKTSEVTIKGFRHDLFATNIGLFLGSPIYKEMGKQLHEKGLEVVIADKPFASAFPDGDVARVYMDKQKTLNEFARQSLKDAESWKQLLAYFEQVSPYLMSLSQKEMPSWPLVREVYKLYRNVGRDGVLDLVKMLLSTSRQFTESWFESEKIKSLFIPWGFHLDYAPDVAGGAMFPFLEVPLDYKNGMALAKGGISNMINAMVSLLESMGGKVELGRQVEQILLENGRAVGVILGDGQKVYAQHAVIANIHPSQLIEKLVPVEALPSIYVQKVRKFQNGPGTMMIHMALDGPLEWNASEDLSQFCYVHICPYTSDVAQTYTDALNQRLPASPMLVIGQQSAVDSSRAPKGKHTLWVQVRALPYRPKSDALDLIHPDTWENIKECYAERVIDKISHYAPDIKQKILSACTMSPADLVKENPNLVGGDSVGGSHQLQQNYLFRPIPGRSKYDTPIEGLYLVGASTWPGAGLNATSGYLLAKRLLRKNFKRKKQLESVH</sequence>
<comment type="function">
    <text evidence="1">Probable oxidoreductase that may play a role as regulator of mitochondrial function.</text>
</comment>
<dbReference type="Gene3D" id="3.50.50.60">
    <property type="entry name" value="FAD/NAD(P)-binding domain"/>
    <property type="match status" value="2"/>
</dbReference>
<accession>A0AA95MLM4</accession>
<name>A0AA95MLM4_9BACI</name>
<gene>
    <name evidence="5" type="ORF">QNH39_24830</name>
</gene>
<evidence type="ECO:0000256" key="1">
    <source>
        <dbReference type="ARBA" id="ARBA00037217"/>
    </source>
</evidence>
<dbReference type="AlphaFoldDB" id="A0AA95MLM4"/>
<dbReference type="InterPro" id="IPR002937">
    <property type="entry name" value="Amino_oxidase"/>
</dbReference>
<evidence type="ECO:0000256" key="2">
    <source>
        <dbReference type="ARBA" id="ARBA00038825"/>
    </source>
</evidence>
<dbReference type="SUPFAM" id="SSF51905">
    <property type="entry name" value="FAD/NAD(P)-binding domain"/>
    <property type="match status" value="1"/>
</dbReference>
<protein>
    <recommendedName>
        <fullName evidence="3">Pyridine nucleotide-disulfide oxidoreductase domain-containing protein 2</fullName>
    </recommendedName>
</protein>
<dbReference type="EMBL" id="CP126114">
    <property type="protein sequence ID" value="WHY85790.1"/>
    <property type="molecule type" value="Genomic_DNA"/>
</dbReference>
<dbReference type="PANTHER" id="PTHR10668">
    <property type="entry name" value="PHYTOENE DEHYDROGENASE"/>
    <property type="match status" value="1"/>
</dbReference>
<evidence type="ECO:0000259" key="4">
    <source>
        <dbReference type="Pfam" id="PF01593"/>
    </source>
</evidence>
<dbReference type="PANTHER" id="PTHR10668:SF105">
    <property type="entry name" value="DEHYDROGENASE-RELATED"/>
    <property type="match status" value="1"/>
</dbReference>
<evidence type="ECO:0000313" key="6">
    <source>
        <dbReference type="Proteomes" id="UP001178288"/>
    </source>
</evidence>
<comment type="subunit">
    <text evidence="2">Interacts with COX5B; this interaction may contribute to localize PYROXD2 to the inner face of the inner mitochondrial membrane.</text>
</comment>
<organism evidence="5 6">
    <name type="scientific">Neobacillus novalis</name>
    <dbReference type="NCBI Taxonomy" id="220687"/>
    <lineage>
        <taxon>Bacteria</taxon>
        <taxon>Bacillati</taxon>
        <taxon>Bacillota</taxon>
        <taxon>Bacilli</taxon>
        <taxon>Bacillales</taxon>
        <taxon>Bacillaceae</taxon>
        <taxon>Neobacillus</taxon>
    </lineage>
</organism>
<proteinExistence type="predicted"/>
<evidence type="ECO:0000256" key="3">
    <source>
        <dbReference type="ARBA" id="ARBA00040298"/>
    </source>
</evidence>
<keyword evidence="6" id="KW-1185">Reference proteome</keyword>
<dbReference type="InterPro" id="IPR036188">
    <property type="entry name" value="FAD/NAD-bd_sf"/>
</dbReference>
<reference evidence="5" key="1">
    <citation type="submission" date="2023-05" db="EMBL/GenBank/DDBJ databases">
        <title>Comparative genomics of Bacillaceae isolates and their secondary metabolite potential.</title>
        <authorList>
            <person name="Song L."/>
            <person name="Nielsen L.J."/>
            <person name="Mohite O."/>
            <person name="Xu X."/>
            <person name="Weber T."/>
            <person name="Kovacs A.T."/>
        </authorList>
    </citation>
    <scope>NUCLEOTIDE SEQUENCE</scope>
    <source>
        <strain evidence="5">XLM17</strain>
    </source>
</reference>
<dbReference type="KEGG" id="nnv:QNH39_24830"/>
<dbReference type="Pfam" id="PF01593">
    <property type="entry name" value="Amino_oxidase"/>
    <property type="match status" value="1"/>
</dbReference>
<dbReference type="Proteomes" id="UP001178288">
    <property type="component" value="Chromosome"/>
</dbReference>
<evidence type="ECO:0000313" key="5">
    <source>
        <dbReference type="EMBL" id="WHY85790.1"/>
    </source>
</evidence>
<dbReference type="GO" id="GO:0016491">
    <property type="term" value="F:oxidoreductase activity"/>
    <property type="evidence" value="ECO:0007669"/>
    <property type="project" value="InterPro"/>
</dbReference>